<dbReference type="SUPFAM" id="SSF53448">
    <property type="entry name" value="Nucleotide-diphospho-sugar transferases"/>
    <property type="match status" value="1"/>
</dbReference>
<sequence length="327" mass="35420">MNDTDPPRARARAIIDLCVEQARSGDIEGAGRRLEALIADADLVAAAELGPPTVLGLPRKLHSARLKLAKIAKDRLRITGLQFTLVPDPAVMADVARFSGAERRVIAKLAGEKVPRVLHQVWIGDLAAPPAIEAWRRHCAAHGMDYRLWDADALLAEGFDAHPSFRGMMARKDYPGAADVARYLVLEKFGGLYMDADWYPARDDAGFEDFIALVGFTAIAADIPRLTSAGGLLIANAFIATPPRHPVIRRVIEAMPGVMAALPDAPAWWSTGPLIFTNACRGAGVTLATVDMMAAVLPRRAPFADVQAAREEAMRTDGGFLIDWKSW</sequence>
<dbReference type="InterPro" id="IPR051706">
    <property type="entry name" value="Glycosyltransferase_domain"/>
</dbReference>
<keyword evidence="3" id="KW-1185">Reference proteome</keyword>
<dbReference type="InterPro" id="IPR029044">
    <property type="entry name" value="Nucleotide-diphossugar_trans"/>
</dbReference>
<accession>A0A7W6P1X9</accession>
<dbReference type="GO" id="GO:0051999">
    <property type="term" value="P:mannosyl-inositol phosphorylceramide biosynthetic process"/>
    <property type="evidence" value="ECO:0007669"/>
    <property type="project" value="TreeGrafter"/>
</dbReference>
<evidence type="ECO:0000313" key="3">
    <source>
        <dbReference type="Proteomes" id="UP000584824"/>
    </source>
</evidence>
<dbReference type="InterPro" id="IPR007577">
    <property type="entry name" value="GlycoTrfase_DXD_sugar-bd_CS"/>
</dbReference>
<keyword evidence="1 2" id="KW-0808">Transferase</keyword>
<dbReference type="Gene3D" id="3.90.550.20">
    <property type="match status" value="1"/>
</dbReference>
<evidence type="ECO:0000313" key="2">
    <source>
        <dbReference type="EMBL" id="MBB4103296.1"/>
    </source>
</evidence>
<reference evidence="2 3" key="1">
    <citation type="submission" date="2020-08" db="EMBL/GenBank/DDBJ databases">
        <title>Genomic Encyclopedia of Type Strains, Phase IV (KMG-IV): sequencing the most valuable type-strain genomes for metagenomic binning, comparative biology and taxonomic classification.</title>
        <authorList>
            <person name="Goeker M."/>
        </authorList>
    </citation>
    <scope>NUCLEOTIDE SEQUENCE [LARGE SCALE GENOMIC DNA]</scope>
    <source>
        <strain evidence="2 3">DSM 26385</strain>
    </source>
</reference>
<organism evidence="2 3">
    <name type="scientific">Allorhizobium borbori</name>
    <dbReference type="NCBI Taxonomy" id="485907"/>
    <lineage>
        <taxon>Bacteria</taxon>
        <taxon>Pseudomonadati</taxon>
        <taxon>Pseudomonadota</taxon>
        <taxon>Alphaproteobacteria</taxon>
        <taxon>Hyphomicrobiales</taxon>
        <taxon>Rhizobiaceae</taxon>
        <taxon>Rhizobium/Agrobacterium group</taxon>
        <taxon>Allorhizobium</taxon>
    </lineage>
</organism>
<protein>
    <submittedName>
        <fullName evidence="2">Mannosyltransferase OCH1-like enzyme</fullName>
    </submittedName>
</protein>
<comment type="caution">
    <text evidence="2">The sequence shown here is derived from an EMBL/GenBank/DDBJ whole genome shotgun (WGS) entry which is preliminary data.</text>
</comment>
<dbReference type="Pfam" id="PF04488">
    <property type="entry name" value="Gly_transf_sug"/>
    <property type="match status" value="1"/>
</dbReference>
<dbReference type="Proteomes" id="UP000584824">
    <property type="component" value="Unassembled WGS sequence"/>
</dbReference>
<dbReference type="PANTHER" id="PTHR32385:SF15">
    <property type="entry name" value="INOSITOL PHOSPHOCERAMIDE MANNOSYLTRANSFERASE 1"/>
    <property type="match status" value="1"/>
</dbReference>
<dbReference type="AlphaFoldDB" id="A0A7W6P1X9"/>
<proteinExistence type="predicted"/>
<gene>
    <name evidence="2" type="ORF">GGQ66_001853</name>
</gene>
<dbReference type="RefSeq" id="WP_237358849.1">
    <property type="nucleotide sequence ID" value="NZ_JACIDU010000006.1"/>
</dbReference>
<dbReference type="GO" id="GO:0016020">
    <property type="term" value="C:membrane"/>
    <property type="evidence" value="ECO:0007669"/>
    <property type="project" value="GOC"/>
</dbReference>
<keyword evidence="2" id="KW-0328">Glycosyltransferase</keyword>
<dbReference type="GO" id="GO:0000030">
    <property type="term" value="F:mannosyltransferase activity"/>
    <property type="evidence" value="ECO:0007669"/>
    <property type="project" value="TreeGrafter"/>
</dbReference>
<dbReference type="PANTHER" id="PTHR32385">
    <property type="entry name" value="MANNOSYL PHOSPHORYLINOSITOL CERAMIDE SYNTHASE"/>
    <property type="match status" value="1"/>
</dbReference>
<name>A0A7W6P1X9_9HYPH</name>
<evidence type="ECO:0000256" key="1">
    <source>
        <dbReference type="ARBA" id="ARBA00022679"/>
    </source>
</evidence>
<dbReference type="EMBL" id="JACIDU010000006">
    <property type="protein sequence ID" value="MBB4103296.1"/>
    <property type="molecule type" value="Genomic_DNA"/>
</dbReference>